<evidence type="ECO:0000259" key="1">
    <source>
        <dbReference type="Pfam" id="PF13456"/>
    </source>
</evidence>
<dbReference type="GO" id="GO:0003676">
    <property type="term" value="F:nucleic acid binding"/>
    <property type="evidence" value="ECO:0007669"/>
    <property type="project" value="InterPro"/>
</dbReference>
<dbReference type="AlphaFoldDB" id="A0A540NQI0"/>
<proteinExistence type="predicted"/>
<gene>
    <name evidence="2" type="ORF">C1H46_001086</name>
</gene>
<name>A0A540NQI0_MALBA</name>
<sequence length="78" mass="8748">MHGLGDDHTLLGPIIDDIRVFVRRYDYVSMNLIRREGNAVAHRLALAGLRGTVVNAWVDHPPDSIIDLLLEEAPHLNI</sequence>
<keyword evidence="3" id="KW-1185">Reference proteome</keyword>
<dbReference type="Pfam" id="PF13456">
    <property type="entry name" value="RVT_3"/>
    <property type="match status" value="1"/>
</dbReference>
<dbReference type="EMBL" id="VIEB01000012">
    <property type="protein sequence ID" value="TQE13279.1"/>
    <property type="molecule type" value="Genomic_DNA"/>
</dbReference>
<reference evidence="2 3" key="1">
    <citation type="journal article" date="2019" name="G3 (Bethesda)">
        <title>Sequencing of a Wild Apple (Malus baccata) Genome Unravels the Differences Between Cultivated and Wild Apple Species Regarding Disease Resistance and Cold Tolerance.</title>
        <authorList>
            <person name="Chen X."/>
        </authorList>
    </citation>
    <scope>NUCLEOTIDE SEQUENCE [LARGE SCALE GENOMIC DNA]</scope>
    <source>
        <strain evidence="3">cv. Shandingzi</strain>
        <tissue evidence="2">Leaves</tissue>
    </source>
</reference>
<accession>A0A540NQI0</accession>
<dbReference type="InterPro" id="IPR002156">
    <property type="entry name" value="RNaseH_domain"/>
</dbReference>
<comment type="caution">
    <text evidence="2">The sequence shown here is derived from an EMBL/GenBank/DDBJ whole genome shotgun (WGS) entry which is preliminary data.</text>
</comment>
<feature type="domain" description="RNase H type-1" evidence="1">
    <location>
        <begin position="8"/>
        <end position="45"/>
    </location>
</feature>
<evidence type="ECO:0000313" key="2">
    <source>
        <dbReference type="EMBL" id="TQE13279.1"/>
    </source>
</evidence>
<evidence type="ECO:0000313" key="3">
    <source>
        <dbReference type="Proteomes" id="UP000315295"/>
    </source>
</evidence>
<dbReference type="Proteomes" id="UP000315295">
    <property type="component" value="Unassembled WGS sequence"/>
</dbReference>
<protein>
    <recommendedName>
        <fullName evidence="1">RNase H type-1 domain-containing protein</fullName>
    </recommendedName>
</protein>
<dbReference type="GO" id="GO:0004523">
    <property type="term" value="F:RNA-DNA hybrid ribonuclease activity"/>
    <property type="evidence" value="ECO:0007669"/>
    <property type="project" value="InterPro"/>
</dbReference>
<organism evidence="2 3">
    <name type="scientific">Malus baccata</name>
    <name type="common">Siberian crab apple</name>
    <name type="synonym">Pyrus baccata</name>
    <dbReference type="NCBI Taxonomy" id="106549"/>
    <lineage>
        <taxon>Eukaryota</taxon>
        <taxon>Viridiplantae</taxon>
        <taxon>Streptophyta</taxon>
        <taxon>Embryophyta</taxon>
        <taxon>Tracheophyta</taxon>
        <taxon>Spermatophyta</taxon>
        <taxon>Magnoliopsida</taxon>
        <taxon>eudicotyledons</taxon>
        <taxon>Gunneridae</taxon>
        <taxon>Pentapetalae</taxon>
        <taxon>rosids</taxon>
        <taxon>fabids</taxon>
        <taxon>Rosales</taxon>
        <taxon>Rosaceae</taxon>
        <taxon>Amygdaloideae</taxon>
        <taxon>Maleae</taxon>
        <taxon>Malus</taxon>
    </lineage>
</organism>